<dbReference type="SMART" id="SM00386">
    <property type="entry name" value="HAT"/>
    <property type="match status" value="2"/>
</dbReference>
<dbReference type="KEGG" id="eiv:EIN_252160"/>
<proteinExistence type="predicted"/>
<accession>A0A0A1UHB1</accession>
<evidence type="ECO:0000313" key="5">
    <source>
        <dbReference type="EMBL" id="ELP95012.1"/>
    </source>
</evidence>
<dbReference type="PANTHER" id="PTHR19980">
    <property type="entry name" value="RNA CLEAVAGE STIMULATION FACTOR"/>
    <property type="match status" value="1"/>
</dbReference>
<dbReference type="InterPro" id="IPR045243">
    <property type="entry name" value="Rna14-like"/>
</dbReference>
<dbReference type="GO" id="GO:0031124">
    <property type="term" value="P:mRNA 3'-end processing"/>
    <property type="evidence" value="ECO:0007669"/>
    <property type="project" value="InterPro"/>
</dbReference>
<evidence type="ECO:0000256" key="1">
    <source>
        <dbReference type="ARBA" id="ARBA00004123"/>
    </source>
</evidence>
<protein>
    <recommendedName>
        <fullName evidence="4">Suppressor of forked domain-containing protein</fullName>
    </recommendedName>
</protein>
<dbReference type="GeneID" id="14893802"/>
<keyword evidence="2" id="KW-0677">Repeat</keyword>
<feature type="domain" description="Suppressor of forked" evidence="4">
    <location>
        <begin position="25"/>
        <end position="107"/>
    </location>
</feature>
<sequence>MGESVEYQNTWNKQEKVIIEKMRGIYQTAISKFPKNEELMRRYNNFLRGINDQENERALLNLALQLMPDKKSDVWKMFHEFEERCGNVQSMMEFEERHMTATIDENSSNDIHFTFLWVKDMFTFLDLKPYSAKDDMEYDTMENYYKNLGKDAQKDKQKHTTQSEGYDKLNQFINVLPLNYNGAKVNVDGLVDIFATMMDEL</sequence>
<dbReference type="OMA" id="DSYETQY"/>
<dbReference type="AlphaFoldDB" id="A0A0A1UHB1"/>
<evidence type="ECO:0000313" key="6">
    <source>
        <dbReference type="Proteomes" id="UP000014680"/>
    </source>
</evidence>
<dbReference type="OrthoDB" id="26282at2759"/>
<evidence type="ECO:0000259" key="4">
    <source>
        <dbReference type="Pfam" id="PF05843"/>
    </source>
</evidence>
<dbReference type="InterPro" id="IPR003107">
    <property type="entry name" value="HAT"/>
</dbReference>
<evidence type="ECO:0000256" key="2">
    <source>
        <dbReference type="ARBA" id="ARBA00022737"/>
    </source>
</evidence>
<organism evidence="5 6">
    <name type="scientific">Entamoeba invadens IP1</name>
    <dbReference type="NCBI Taxonomy" id="370355"/>
    <lineage>
        <taxon>Eukaryota</taxon>
        <taxon>Amoebozoa</taxon>
        <taxon>Evosea</taxon>
        <taxon>Archamoebae</taxon>
        <taxon>Mastigamoebida</taxon>
        <taxon>Entamoebidae</taxon>
        <taxon>Entamoeba</taxon>
    </lineage>
</organism>
<dbReference type="PANTHER" id="PTHR19980:SF0">
    <property type="entry name" value="CLEAVAGE STIMULATION FACTOR SUBUNIT 3"/>
    <property type="match status" value="1"/>
</dbReference>
<dbReference type="Pfam" id="PF05843">
    <property type="entry name" value="Suf"/>
    <property type="match status" value="1"/>
</dbReference>
<dbReference type="SUPFAM" id="SSF48452">
    <property type="entry name" value="TPR-like"/>
    <property type="match status" value="1"/>
</dbReference>
<keyword evidence="3" id="KW-0539">Nucleus</keyword>
<gene>
    <name evidence="5" type="ORF">EIN_252160</name>
</gene>
<dbReference type="GO" id="GO:0005634">
    <property type="term" value="C:nucleus"/>
    <property type="evidence" value="ECO:0007669"/>
    <property type="project" value="UniProtKB-SubCell"/>
</dbReference>
<keyword evidence="6" id="KW-1185">Reference proteome</keyword>
<dbReference type="Gene3D" id="1.25.40.10">
    <property type="entry name" value="Tetratricopeptide repeat domain"/>
    <property type="match status" value="1"/>
</dbReference>
<name>A0A0A1UHB1_ENTIV</name>
<dbReference type="RefSeq" id="XP_004261783.1">
    <property type="nucleotide sequence ID" value="XM_004261735.1"/>
</dbReference>
<comment type="subcellular location">
    <subcellularLocation>
        <location evidence="1">Nucleus</location>
    </subcellularLocation>
</comment>
<dbReference type="InterPro" id="IPR011990">
    <property type="entry name" value="TPR-like_helical_dom_sf"/>
</dbReference>
<dbReference type="VEuPathDB" id="AmoebaDB:EIN_252160"/>
<dbReference type="Proteomes" id="UP000014680">
    <property type="component" value="Unassembled WGS sequence"/>
</dbReference>
<dbReference type="EMBL" id="KB206169">
    <property type="protein sequence ID" value="ELP95012.1"/>
    <property type="molecule type" value="Genomic_DNA"/>
</dbReference>
<reference evidence="5 6" key="1">
    <citation type="submission" date="2012-10" db="EMBL/GenBank/DDBJ databases">
        <authorList>
            <person name="Zafar N."/>
            <person name="Inman J."/>
            <person name="Hall N."/>
            <person name="Lorenzi H."/>
            <person name="Caler E."/>
        </authorList>
    </citation>
    <scope>NUCLEOTIDE SEQUENCE [LARGE SCALE GENOMIC DNA]</scope>
    <source>
        <strain evidence="5 6">IP1</strain>
    </source>
</reference>
<dbReference type="GO" id="GO:0003729">
    <property type="term" value="F:mRNA binding"/>
    <property type="evidence" value="ECO:0007669"/>
    <property type="project" value="TreeGrafter"/>
</dbReference>
<evidence type="ECO:0000256" key="3">
    <source>
        <dbReference type="ARBA" id="ARBA00023242"/>
    </source>
</evidence>
<dbReference type="InterPro" id="IPR008847">
    <property type="entry name" value="Suf"/>
</dbReference>